<dbReference type="HOGENOM" id="CLU_1293858_0_0_6"/>
<protein>
    <submittedName>
        <fullName evidence="1">Uncharacterized protein</fullName>
    </submittedName>
</protein>
<organism evidence="1 2">
    <name type="scientific">Thiorhodovibrio frisius</name>
    <dbReference type="NCBI Taxonomy" id="631362"/>
    <lineage>
        <taxon>Bacteria</taxon>
        <taxon>Pseudomonadati</taxon>
        <taxon>Pseudomonadota</taxon>
        <taxon>Gammaproteobacteria</taxon>
        <taxon>Chromatiales</taxon>
        <taxon>Chromatiaceae</taxon>
        <taxon>Thiorhodovibrio</taxon>
    </lineage>
</organism>
<reference evidence="1 2" key="2">
    <citation type="submission" date="2011-11" db="EMBL/GenBank/DDBJ databases">
        <authorList>
            <consortium name="US DOE Joint Genome Institute"/>
            <person name="Lucas S."/>
            <person name="Han J."/>
            <person name="Lapidus A."/>
            <person name="Cheng J.-F."/>
            <person name="Goodwin L."/>
            <person name="Pitluck S."/>
            <person name="Peters L."/>
            <person name="Ovchinnikova G."/>
            <person name="Zhang X."/>
            <person name="Detter J.C."/>
            <person name="Han C."/>
            <person name="Tapia R."/>
            <person name="Land M."/>
            <person name="Hauser L."/>
            <person name="Kyrpides N."/>
            <person name="Ivanova N."/>
            <person name="Pagani I."/>
            <person name="Vogl K."/>
            <person name="Liu Z."/>
            <person name="Overmann J."/>
            <person name="Frigaard N.-U."/>
            <person name="Bryant D."/>
            <person name="Woyke T."/>
        </authorList>
    </citation>
    <scope>NUCLEOTIDE SEQUENCE [LARGE SCALE GENOMIC DNA]</scope>
    <source>
        <strain evidence="1 2">970</strain>
    </source>
</reference>
<sequence length="213" mass="24523">MCNRLSKWHRLGWALGWLHRNWLRSRRRHSSRTAIAQCLTHRRVNGKRFGLALNRLGCDRRLRPRRLACRPGRKACLVGRLTRLAIDRDRLHLKRRAVTQDPIAVWAARTTRDAREIATIQLRQRLGDPAPAEIGHLLQCRQRDLREPGLGIATRLDGKQQQTLGWGHPLGLPSTVKFLSGHSDPLCSSPKSRSGARRHHCLRRWKNDRGSGR</sequence>
<proteinExistence type="predicted"/>
<evidence type="ECO:0000313" key="2">
    <source>
        <dbReference type="Proteomes" id="UP000002964"/>
    </source>
</evidence>
<dbReference type="EMBL" id="JH603163">
    <property type="protein sequence ID" value="EIC23946.1"/>
    <property type="molecule type" value="Genomic_DNA"/>
</dbReference>
<name>H8YVK6_9GAMM</name>
<accession>H8YVK6</accession>
<gene>
    <name evidence="1" type="ORF">Thi970DRAFT_00081</name>
</gene>
<evidence type="ECO:0000313" key="1">
    <source>
        <dbReference type="EMBL" id="EIC23946.1"/>
    </source>
</evidence>
<reference evidence="2" key="1">
    <citation type="submission" date="2011-06" db="EMBL/GenBank/DDBJ databases">
        <authorList>
            <consortium name="US DOE Joint Genome Institute (JGI-PGF)"/>
            <person name="Lucas S."/>
            <person name="Han J."/>
            <person name="Lapidus A."/>
            <person name="Cheng J.-F."/>
            <person name="Goodwin L."/>
            <person name="Pitluck S."/>
            <person name="Peters L."/>
            <person name="Land M.L."/>
            <person name="Hauser L."/>
            <person name="Vogl K."/>
            <person name="Liu Z."/>
            <person name="Overmann J."/>
            <person name="Frigaard N.-U."/>
            <person name="Bryant D.A."/>
            <person name="Woyke T.J."/>
        </authorList>
    </citation>
    <scope>NUCLEOTIDE SEQUENCE [LARGE SCALE GENOMIC DNA]</scope>
    <source>
        <strain evidence="2">970</strain>
    </source>
</reference>
<dbReference type="AlphaFoldDB" id="H8YVK6"/>
<keyword evidence="2" id="KW-1185">Reference proteome</keyword>
<dbReference type="Proteomes" id="UP000002964">
    <property type="component" value="Unassembled WGS sequence"/>
</dbReference>